<dbReference type="Pfam" id="PF22725">
    <property type="entry name" value="GFO_IDH_MocA_C3"/>
    <property type="match status" value="1"/>
</dbReference>
<dbReference type="AlphaFoldDB" id="A0A172T747"/>
<evidence type="ECO:0000313" key="6">
    <source>
        <dbReference type="Proteomes" id="UP000077363"/>
    </source>
</evidence>
<feature type="domain" description="GFO/IDH/MocA-like oxidoreductase" evidence="4">
    <location>
        <begin position="137"/>
        <end position="253"/>
    </location>
</feature>
<evidence type="ECO:0000256" key="2">
    <source>
        <dbReference type="ARBA" id="ARBA00023002"/>
    </source>
</evidence>
<feature type="domain" description="Gfo/Idh/MocA-like oxidoreductase N-terminal" evidence="3">
    <location>
        <begin position="8"/>
        <end position="123"/>
    </location>
</feature>
<dbReference type="Pfam" id="PF01408">
    <property type="entry name" value="GFO_IDH_MocA"/>
    <property type="match status" value="1"/>
</dbReference>
<dbReference type="EMBL" id="CP011387">
    <property type="protein sequence ID" value="ANE42858.1"/>
    <property type="molecule type" value="Genomic_DNA"/>
</dbReference>
<keyword evidence="2" id="KW-0560">Oxidoreductase</keyword>
<dbReference type="Gene3D" id="3.30.360.10">
    <property type="entry name" value="Dihydrodipicolinate Reductase, domain 2"/>
    <property type="match status" value="1"/>
</dbReference>
<dbReference type="Gene3D" id="3.40.50.720">
    <property type="entry name" value="NAD(P)-binding Rossmann-like Domain"/>
    <property type="match status" value="1"/>
</dbReference>
<protein>
    <submittedName>
        <fullName evidence="5">Oxidoreductase</fullName>
    </submittedName>
</protein>
<dbReference type="SUPFAM" id="SSF51735">
    <property type="entry name" value="NAD(P)-binding Rossmann-fold domains"/>
    <property type="match status" value="1"/>
</dbReference>
<sequence>MTSTGAGLRWGILGAARIGRALIPAIRAAGGEVTFLGVREPNSERARAYADEWNIPAVGSYADALASDVDAIYNPLPNDLHLPMTRDTLGAGKHALTEKPFTLNADEAAELEREAGAAGRVLLEAFAYRFQPHVGRIMELVRGGELGEIRAFRGAFGFPLTNPDDFRWDASKGGGALFDVGTYPVNLMRLLLGEPQSVTARARWTDGGAASGVDMGLSAVLDYPQASASIDCAFDWGDTATQRLTVIGSKGTLDMSGVFHSNTDKPSTFTITNAAGSREETFGPFNAYAGMVAHFQRVALGQEAALYPPSDAVAHARVLDALYASARTGERVEIHGS</sequence>
<dbReference type="GO" id="GO:0000166">
    <property type="term" value="F:nucleotide binding"/>
    <property type="evidence" value="ECO:0007669"/>
    <property type="project" value="InterPro"/>
</dbReference>
<dbReference type="InterPro" id="IPR050984">
    <property type="entry name" value="Gfo/Idh/MocA_domain"/>
</dbReference>
<dbReference type="KEGG" id="dpu:SU48_02740"/>
<dbReference type="RefSeq" id="WP_064013913.1">
    <property type="nucleotide sequence ID" value="NZ_CP011387.1"/>
</dbReference>
<dbReference type="InterPro" id="IPR000683">
    <property type="entry name" value="Gfo/Idh/MocA-like_OxRdtase_N"/>
</dbReference>
<dbReference type="PANTHER" id="PTHR22604:SF105">
    <property type="entry name" value="TRANS-1,2-DIHYDROBENZENE-1,2-DIOL DEHYDROGENASE"/>
    <property type="match status" value="1"/>
</dbReference>
<gene>
    <name evidence="5" type="ORF">SU48_02740</name>
</gene>
<comment type="similarity">
    <text evidence="1">Belongs to the Gfo/Idh/MocA family.</text>
</comment>
<dbReference type="PATRIC" id="fig|1182568.3.peg.574"/>
<reference evidence="5 6" key="1">
    <citation type="submission" date="2015-01" db="EMBL/GenBank/DDBJ databases">
        <title>Deinococcus puniceus/DY1/ whole genome sequencing.</title>
        <authorList>
            <person name="Kim M.K."/>
            <person name="Srinivasan S."/>
            <person name="Lee J.-J."/>
        </authorList>
    </citation>
    <scope>NUCLEOTIDE SEQUENCE [LARGE SCALE GENOMIC DNA]</scope>
    <source>
        <strain evidence="5 6">DY1</strain>
    </source>
</reference>
<dbReference type="Proteomes" id="UP000077363">
    <property type="component" value="Chromosome"/>
</dbReference>
<accession>A0A172T747</accession>
<evidence type="ECO:0000313" key="5">
    <source>
        <dbReference type="EMBL" id="ANE42858.1"/>
    </source>
</evidence>
<dbReference type="PANTHER" id="PTHR22604">
    <property type="entry name" value="OXIDOREDUCTASES"/>
    <property type="match status" value="1"/>
</dbReference>
<name>A0A172T747_9DEIO</name>
<dbReference type="STRING" id="1182568.SU48_02740"/>
<dbReference type="GO" id="GO:0016491">
    <property type="term" value="F:oxidoreductase activity"/>
    <property type="evidence" value="ECO:0007669"/>
    <property type="project" value="UniProtKB-KW"/>
</dbReference>
<dbReference type="SUPFAM" id="SSF55347">
    <property type="entry name" value="Glyceraldehyde-3-phosphate dehydrogenase-like, C-terminal domain"/>
    <property type="match status" value="1"/>
</dbReference>
<organism evidence="5 6">
    <name type="scientific">Deinococcus puniceus</name>
    <dbReference type="NCBI Taxonomy" id="1182568"/>
    <lineage>
        <taxon>Bacteria</taxon>
        <taxon>Thermotogati</taxon>
        <taxon>Deinococcota</taxon>
        <taxon>Deinococci</taxon>
        <taxon>Deinococcales</taxon>
        <taxon>Deinococcaceae</taxon>
        <taxon>Deinococcus</taxon>
    </lineage>
</organism>
<keyword evidence="6" id="KW-1185">Reference proteome</keyword>
<dbReference type="InterPro" id="IPR055170">
    <property type="entry name" value="GFO_IDH_MocA-like_dom"/>
</dbReference>
<proteinExistence type="inferred from homology"/>
<evidence type="ECO:0000259" key="3">
    <source>
        <dbReference type="Pfam" id="PF01408"/>
    </source>
</evidence>
<evidence type="ECO:0000259" key="4">
    <source>
        <dbReference type="Pfam" id="PF22725"/>
    </source>
</evidence>
<dbReference type="InterPro" id="IPR036291">
    <property type="entry name" value="NAD(P)-bd_dom_sf"/>
</dbReference>
<evidence type="ECO:0000256" key="1">
    <source>
        <dbReference type="ARBA" id="ARBA00010928"/>
    </source>
</evidence>